<gene>
    <name evidence="2" type="ORF">JF50_08405</name>
</gene>
<proteinExistence type="predicted"/>
<evidence type="ECO:0000313" key="2">
    <source>
        <dbReference type="EMBL" id="KID57243.1"/>
    </source>
</evidence>
<name>A0A0C1MRG6_9GAMM</name>
<protein>
    <submittedName>
        <fullName evidence="2">Uncharacterized protein</fullName>
    </submittedName>
</protein>
<feature type="region of interest" description="Disordered" evidence="1">
    <location>
        <begin position="391"/>
        <end position="412"/>
    </location>
</feature>
<evidence type="ECO:0000313" key="3">
    <source>
        <dbReference type="Proteomes" id="UP000031327"/>
    </source>
</evidence>
<organism evidence="2 3">
    <name type="scientific">Pseudoalteromonas luteoviolacea</name>
    <dbReference type="NCBI Taxonomy" id="43657"/>
    <lineage>
        <taxon>Bacteria</taxon>
        <taxon>Pseudomonadati</taxon>
        <taxon>Pseudomonadota</taxon>
        <taxon>Gammaproteobacteria</taxon>
        <taxon>Alteromonadales</taxon>
        <taxon>Pseudoalteromonadaceae</taxon>
        <taxon>Pseudoalteromonas</taxon>
    </lineage>
</organism>
<sequence length="1022" mass="107695">MVNKKIYRSSLSVSVALTLGLSGCSLFESEDSTSTVPVEPLPSNIEGTASVDFNVFVSGKAVKGTLRGAELVVKELKNGELVDVAFRSDLTTVEKTATGTSEAVAVELAKSQILSESPQSLLTADDGTYGFYIDQQFSGALYITIKTTKTSGFIKCDALLGCGDYAESSENDANSNSEIDFGEWYQDDLTLNVVKEITAQASRQAKGAEGTTKSYTAHATIFTTLASELLQKVSQDGGTVSAETVADASLNTLLILLGPEAAKDAVLLSGDISLGGAVDFTDVTSEDTIDSGTLALINVASTLQNIASNSGDGSSLGSVLDTLKKGVTDGSFKGNEDAAVAQLAVTLQEEVNKTATVFVAIASGDVEAIKAALKEVAPDLDDESLNELAEKAKDARDQAIESGATDENALEDAAEDSKNAVEDLGCEGEECNADDSTLINDSLTELLASLTQSQTQLSSLNVIFNGLTPGLQAVTALGETAQTQEEKENYLKAADDFIAELSGSNLEQDTVALVSRAGQILASAEGLLALTTDAQSAATDSQTLVNNAASLSSNVTGMVTSANAEREKAVALLDDASSAAKVLAEAALERAKEREQTFNTANADVQSQFSDATNLFASAGTDLAALETAFTSSQSAVDKFNALNVLTTDILNDIELAKTRAEEYLALATTEEQRSEAQQLVTESTTIQQTVTASVTAFKATESDIRTLNSTVSSAVDNARGKSGTDKMTSVAFVTKEGADAVFNAGEVVYDVVRDIWDQNLDSGSHSGTAPNYPAWTYRYNTDTYEVELTNTQGDEHILANAQVNSGATSKIILTWTGTLKSTDGQTVLVKSPDLAECERWSLDVVEQPNASCSVIFIDGSITTIEDARNFDASSAQTFNIVEFVDGQYGFNGTLASELTSTDSAGNTVPLFVSGAIEHASIVMSGVTEDLSFTADFALRNEDDNDELGLAKIMLNEFNGYVFNVNLVDTDGPLVGDVTLYNDTTPVKVGDVVEITNGFRVTYIDGQVIDYTDIDFLGQNIN</sequence>
<dbReference type="OrthoDB" id="6315870at2"/>
<evidence type="ECO:0000256" key="1">
    <source>
        <dbReference type="SAM" id="MobiDB-lite"/>
    </source>
</evidence>
<accession>A0A0C1MRG6</accession>
<dbReference type="EMBL" id="JWIC01000005">
    <property type="protein sequence ID" value="KID57243.1"/>
    <property type="molecule type" value="Genomic_DNA"/>
</dbReference>
<comment type="caution">
    <text evidence="2">The sequence shown here is derived from an EMBL/GenBank/DDBJ whole genome shotgun (WGS) entry which is preliminary data.</text>
</comment>
<dbReference type="RefSeq" id="WP_039609016.1">
    <property type="nucleotide sequence ID" value="NZ_JWIC01000005.1"/>
</dbReference>
<dbReference type="AlphaFoldDB" id="A0A0C1MRG6"/>
<dbReference type="PROSITE" id="PS51257">
    <property type="entry name" value="PROKAR_LIPOPROTEIN"/>
    <property type="match status" value="1"/>
</dbReference>
<reference evidence="2 3" key="1">
    <citation type="submission" date="2014-12" db="EMBL/GenBank/DDBJ databases">
        <title>Draft Genome Sequence of Pseudoalteromonas luteoviolacea HI1.</title>
        <authorList>
            <person name="Asahina A.Y."/>
            <person name="Hadfield M.G."/>
        </authorList>
    </citation>
    <scope>NUCLEOTIDE SEQUENCE [LARGE SCALE GENOMIC DNA]</scope>
    <source>
        <strain evidence="2 3">HI1</strain>
    </source>
</reference>
<dbReference type="Proteomes" id="UP000031327">
    <property type="component" value="Unassembled WGS sequence"/>
</dbReference>